<accession>A0A6H0WGE6</accession>
<name>A0A6H0WGE6_9BACI</name>
<keyword evidence="1" id="KW-0472">Membrane</keyword>
<feature type="transmembrane region" description="Helical" evidence="1">
    <location>
        <begin position="29"/>
        <end position="47"/>
    </location>
</feature>
<proteinExistence type="predicted"/>
<evidence type="ECO:0000313" key="3">
    <source>
        <dbReference type="Proteomes" id="UP000501914"/>
    </source>
</evidence>
<organism evidence="2 3">
    <name type="scientific">Bacillus tequilensis</name>
    <dbReference type="NCBI Taxonomy" id="227866"/>
    <lineage>
        <taxon>Bacteria</taxon>
        <taxon>Bacillati</taxon>
        <taxon>Bacillota</taxon>
        <taxon>Bacilli</taxon>
        <taxon>Bacillales</taxon>
        <taxon>Bacillaceae</taxon>
        <taxon>Bacillus</taxon>
    </lineage>
</organism>
<keyword evidence="1" id="KW-1133">Transmembrane helix</keyword>
<dbReference type="RefSeq" id="WP_167871855.1">
    <property type="nucleotide sequence ID" value="NZ_CP048852.1"/>
</dbReference>
<gene>
    <name evidence="2" type="ORF">G4P54_04060</name>
</gene>
<dbReference type="EMBL" id="CP048852">
    <property type="protein sequence ID" value="QIW79039.1"/>
    <property type="molecule type" value="Genomic_DNA"/>
</dbReference>
<dbReference type="Proteomes" id="UP000501914">
    <property type="component" value="Chromosome"/>
</dbReference>
<reference evidence="2 3" key="1">
    <citation type="submission" date="2020-02" db="EMBL/GenBank/DDBJ databases">
        <title>Genome sequencing, annotation and comparative genomic analysis of Bacillus tequilensis EA-CB0015, an effective biological control agent against Pseudocercospora fijiensis in banana plants.</title>
        <authorList>
            <person name="Cuellar-Gaviria T.Z."/>
            <person name="Ju K.-S."/>
            <person name="Villegas-Escobar V."/>
        </authorList>
    </citation>
    <scope>NUCLEOTIDE SEQUENCE [LARGE SCALE GENOMIC DNA]</scope>
    <source>
        <strain evidence="2 3">EA-CB0015</strain>
    </source>
</reference>
<protein>
    <submittedName>
        <fullName evidence="2">Uncharacterized protein</fullName>
    </submittedName>
</protein>
<dbReference type="KEGG" id="bteq:G4P54_04060"/>
<keyword evidence="1" id="KW-0812">Transmembrane</keyword>
<evidence type="ECO:0000313" key="2">
    <source>
        <dbReference type="EMBL" id="QIW79039.1"/>
    </source>
</evidence>
<evidence type="ECO:0000256" key="1">
    <source>
        <dbReference type="SAM" id="Phobius"/>
    </source>
</evidence>
<dbReference type="AlphaFoldDB" id="A0A6H0WGE6"/>
<keyword evidence="3" id="KW-1185">Reference proteome</keyword>
<sequence length="66" mass="7772">MISYIIQTVIVCIAIYAYEWKNFRSANTATKWAFSLLIAGSAFLWIYMRVNPLLPRLGYLFKYIPF</sequence>